<dbReference type="Pfam" id="PF01638">
    <property type="entry name" value="HxlR"/>
    <property type="match status" value="1"/>
</dbReference>
<evidence type="ECO:0000259" key="5">
    <source>
        <dbReference type="PROSITE" id="PS51118"/>
    </source>
</evidence>
<name>A0A8J7CH51_9RHOB</name>
<dbReference type="InterPro" id="IPR002577">
    <property type="entry name" value="HTH_HxlR"/>
</dbReference>
<keyword evidence="3" id="KW-0804">Transcription</keyword>
<reference evidence="6" key="1">
    <citation type="submission" date="2020-09" db="EMBL/GenBank/DDBJ databases">
        <title>A novel bacterium of genus Mangrovicoccus, isolated from South China Sea.</title>
        <authorList>
            <person name="Huang H."/>
            <person name="Mo K."/>
            <person name="Hu Y."/>
        </authorList>
    </citation>
    <scope>NUCLEOTIDE SEQUENCE</scope>
    <source>
        <strain evidence="6">HB182678</strain>
    </source>
</reference>
<proteinExistence type="predicted"/>
<comment type="caution">
    <text evidence="6">The sequence shown here is derived from an EMBL/GenBank/DDBJ whole genome shotgun (WGS) entry which is preliminary data.</text>
</comment>
<dbReference type="AlphaFoldDB" id="A0A8J7CH51"/>
<dbReference type="InterPro" id="IPR036390">
    <property type="entry name" value="WH_DNA-bd_sf"/>
</dbReference>
<feature type="domain" description="HTH hxlR-type" evidence="5">
    <location>
        <begin position="28"/>
        <end position="126"/>
    </location>
</feature>
<dbReference type="GO" id="GO:0003677">
    <property type="term" value="F:DNA binding"/>
    <property type="evidence" value="ECO:0007669"/>
    <property type="project" value="UniProtKB-KW"/>
</dbReference>
<evidence type="ECO:0000256" key="3">
    <source>
        <dbReference type="ARBA" id="ARBA00023163"/>
    </source>
</evidence>
<dbReference type="PANTHER" id="PTHR33204:SF37">
    <property type="entry name" value="HTH-TYPE TRANSCRIPTIONAL REGULATOR YODB"/>
    <property type="match status" value="1"/>
</dbReference>
<protein>
    <submittedName>
        <fullName evidence="6">Helix-turn-helix transcriptional regulator</fullName>
    </submittedName>
</protein>
<sequence length="144" mass="15880">MASKDPCGPPRASLLDRHNRGDVMVSACPSRAVLNHMTSRWGVLVLIALMAGPQRFSVLRREIGGISDRMLAQALQALEGDRLVDRDVIVPMPLQVQYSLTPLGQEAAAHLRELTDWIEDNLPRMRGPDPEPEPSARSTRCPPP</sequence>
<dbReference type="PANTHER" id="PTHR33204">
    <property type="entry name" value="TRANSCRIPTIONAL REGULATOR, MARR FAMILY"/>
    <property type="match status" value="1"/>
</dbReference>
<dbReference type="RefSeq" id="WP_193180930.1">
    <property type="nucleotide sequence ID" value="NZ_JACVXA010000013.1"/>
</dbReference>
<dbReference type="EMBL" id="JACVXA010000013">
    <property type="protein sequence ID" value="MBE3637860.1"/>
    <property type="molecule type" value="Genomic_DNA"/>
</dbReference>
<accession>A0A8J7CH51</accession>
<keyword evidence="2" id="KW-0238">DNA-binding</keyword>
<feature type="region of interest" description="Disordered" evidence="4">
    <location>
        <begin position="121"/>
        <end position="144"/>
    </location>
</feature>
<evidence type="ECO:0000313" key="7">
    <source>
        <dbReference type="Proteomes" id="UP000609121"/>
    </source>
</evidence>
<evidence type="ECO:0000256" key="1">
    <source>
        <dbReference type="ARBA" id="ARBA00023015"/>
    </source>
</evidence>
<organism evidence="6 7">
    <name type="scientific">Mangrovicoccus algicola</name>
    <dbReference type="NCBI Taxonomy" id="2771008"/>
    <lineage>
        <taxon>Bacteria</taxon>
        <taxon>Pseudomonadati</taxon>
        <taxon>Pseudomonadota</taxon>
        <taxon>Alphaproteobacteria</taxon>
        <taxon>Rhodobacterales</taxon>
        <taxon>Paracoccaceae</taxon>
        <taxon>Mangrovicoccus</taxon>
    </lineage>
</organism>
<evidence type="ECO:0000256" key="2">
    <source>
        <dbReference type="ARBA" id="ARBA00023125"/>
    </source>
</evidence>
<dbReference type="Proteomes" id="UP000609121">
    <property type="component" value="Unassembled WGS sequence"/>
</dbReference>
<keyword evidence="1" id="KW-0805">Transcription regulation</keyword>
<dbReference type="PROSITE" id="PS51118">
    <property type="entry name" value="HTH_HXLR"/>
    <property type="match status" value="1"/>
</dbReference>
<dbReference type="SUPFAM" id="SSF46785">
    <property type="entry name" value="Winged helix' DNA-binding domain"/>
    <property type="match status" value="1"/>
</dbReference>
<dbReference type="InterPro" id="IPR036388">
    <property type="entry name" value="WH-like_DNA-bd_sf"/>
</dbReference>
<dbReference type="Gene3D" id="1.10.10.10">
    <property type="entry name" value="Winged helix-like DNA-binding domain superfamily/Winged helix DNA-binding domain"/>
    <property type="match status" value="1"/>
</dbReference>
<evidence type="ECO:0000313" key="6">
    <source>
        <dbReference type="EMBL" id="MBE3637860.1"/>
    </source>
</evidence>
<gene>
    <name evidence="6" type="ORF">ICN82_06560</name>
</gene>
<keyword evidence="7" id="KW-1185">Reference proteome</keyword>
<evidence type="ECO:0000256" key="4">
    <source>
        <dbReference type="SAM" id="MobiDB-lite"/>
    </source>
</evidence>